<name>A0A381MZF3_9ZZZZ</name>
<feature type="transmembrane region" description="Helical" evidence="10">
    <location>
        <begin position="92"/>
        <end position="117"/>
    </location>
</feature>
<dbReference type="InterPro" id="IPR028055">
    <property type="entry name" value="YidC/Oxa/ALB_C"/>
</dbReference>
<dbReference type="AlphaFoldDB" id="A0A381MZF3"/>
<feature type="domain" description="Membrane insertase YidC/Oxa/ALB C-terminal" evidence="11">
    <location>
        <begin position="31"/>
        <end position="243"/>
    </location>
</feature>
<evidence type="ECO:0000256" key="8">
    <source>
        <dbReference type="ARBA" id="ARBA00023186"/>
    </source>
</evidence>
<dbReference type="PRINTS" id="PR01900">
    <property type="entry name" value="YIDCPROTEIN"/>
</dbReference>
<evidence type="ECO:0000256" key="1">
    <source>
        <dbReference type="ARBA" id="ARBA00004651"/>
    </source>
</evidence>
<keyword evidence="2" id="KW-0813">Transport</keyword>
<dbReference type="GO" id="GO:0051205">
    <property type="term" value="P:protein insertion into membrane"/>
    <property type="evidence" value="ECO:0007669"/>
    <property type="project" value="TreeGrafter"/>
</dbReference>
<evidence type="ECO:0000256" key="7">
    <source>
        <dbReference type="ARBA" id="ARBA00023136"/>
    </source>
</evidence>
<evidence type="ECO:0000256" key="5">
    <source>
        <dbReference type="ARBA" id="ARBA00022927"/>
    </source>
</evidence>
<gene>
    <name evidence="12" type="ORF">METZ01_LOCUS560</name>
</gene>
<organism evidence="12">
    <name type="scientific">marine metagenome</name>
    <dbReference type="NCBI Taxonomy" id="408172"/>
    <lineage>
        <taxon>unclassified sequences</taxon>
        <taxon>metagenomes</taxon>
        <taxon>ecological metagenomes</taxon>
    </lineage>
</organism>
<dbReference type="Pfam" id="PF02096">
    <property type="entry name" value="60KD_IMP"/>
    <property type="match status" value="1"/>
</dbReference>
<dbReference type="GO" id="GO:0005886">
    <property type="term" value="C:plasma membrane"/>
    <property type="evidence" value="ECO:0007669"/>
    <property type="project" value="UniProtKB-SubCell"/>
</dbReference>
<keyword evidence="4 10" id="KW-0812">Transmembrane</keyword>
<keyword evidence="3" id="KW-1003">Cell membrane</keyword>
<feature type="compositionally biased region" description="Basic residues" evidence="9">
    <location>
        <begin position="308"/>
        <end position="324"/>
    </location>
</feature>
<evidence type="ECO:0000313" key="12">
    <source>
        <dbReference type="EMBL" id="SUZ47706.1"/>
    </source>
</evidence>
<keyword evidence="6 10" id="KW-1133">Transmembrane helix</keyword>
<feature type="transmembrane region" description="Helical" evidence="10">
    <location>
        <begin position="22"/>
        <end position="51"/>
    </location>
</feature>
<protein>
    <recommendedName>
        <fullName evidence="11">Membrane insertase YidC/Oxa/ALB C-terminal domain-containing protein</fullName>
    </recommendedName>
</protein>
<feature type="transmembrane region" description="Helical" evidence="10">
    <location>
        <begin position="227"/>
        <end position="244"/>
    </location>
</feature>
<proteinExistence type="predicted"/>
<dbReference type="InterPro" id="IPR047196">
    <property type="entry name" value="YidC_ALB_C"/>
</dbReference>
<keyword evidence="5" id="KW-0653">Protein transport</keyword>
<keyword evidence="7 10" id="KW-0472">Membrane</keyword>
<keyword evidence="8" id="KW-0143">Chaperone</keyword>
<accession>A0A381MZF3</accession>
<comment type="subcellular location">
    <subcellularLocation>
        <location evidence="1">Cell membrane</location>
        <topology evidence="1">Multi-pass membrane protein</topology>
    </subcellularLocation>
</comment>
<feature type="transmembrane region" description="Helical" evidence="10">
    <location>
        <begin position="163"/>
        <end position="185"/>
    </location>
</feature>
<dbReference type="GO" id="GO:0032977">
    <property type="term" value="F:membrane insertase activity"/>
    <property type="evidence" value="ECO:0007669"/>
    <property type="project" value="InterPro"/>
</dbReference>
<evidence type="ECO:0000256" key="4">
    <source>
        <dbReference type="ARBA" id="ARBA00022692"/>
    </source>
</evidence>
<feature type="region of interest" description="Disordered" evidence="9">
    <location>
        <begin position="270"/>
        <end position="324"/>
    </location>
</feature>
<evidence type="ECO:0000256" key="6">
    <source>
        <dbReference type="ARBA" id="ARBA00022989"/>
    </source>
</evidence>
<dbReference type="PANTHER" id="PTHR12428">
    <property type="entry name" value="OXA1"/>
    <property type="match status" value="1"/>
</dbReference>
<dbReference type="PANTHER" id="PTHR12428:SF65">
    <property type="entry name" value="CYTOCHROME C OXIDASE ASSEMBLY PROTEIN COX18, MITOCHONDRIAL"/>
    <property type="match status" value="1"/>
</dbReference>
<dbReference type="EMBL" id="UINC01000031">
    <property type="protein sequence ID" value="SUZ47706.1"/>
    <property type="molecule type" value="Genomic_DNA"/>
</dbReference>
<dbReference type="NCBIfam" id="TIGR03592">
    <property type="entry name" value="yidC_oxa1_cterm"/>
    <property type="match status" value="1"/>
</dbReference>
<evidence type="ECO:0000256" key="3">
    <source>
        <dbReference type="ARBA" id="ARBA00022475"/>
    </source>
</evidence>
<feature type="compositionally biased region" description="Basic and acidic residues" evidence="9">
    <location>
        <begin position="278"/>
        <end position="307"/>
    </location>
</feature>
<evidence type="ECO:0000256" key="10">
    <source>
        <dbReference type="SAM" id="Phobius"/>
    </source>
</evidence>
<evidence type="ECO:0000256" key="2">
    <source>
        <dbReference type="ARBA" id="ARBA00022448"/>
    </source>
</evidence>
<dbReference type="InterPro" id="IPR001708">
    <property type="entry name" value="YidC/ALB3/OXA1/COX18"/>
</dbReference>
<dbReference type="CDD" id="cd20070">
    <property type="entry name" value="5TM_YidC_Alb3"/>
    <property type="match status" value="1"/>
</dbReference>
<sequence length="324" mass="36854">MEFFGILWQEIIMRPMINSLALLYQLLFTNFGFSIIVFTILIRLAMIPLTVRQTRQMKKMQIIQPKMKVIQDKYKGKSGDARRQMSSETMALYKDAGVSPVGCLGPMIIQMPIWIGFYRAILQTMPSTPEGMANLSALFYNWNPAISSVPFNSQFMGLSLVDLVSAASLPWNYVLPVVVGASMFLQQKMTTNPSTDPRQRQTNQMMLWMMPIMFGAFTWQFPAGLAVYILFSNIVGVVIQYYVGGKQPIELFGRSFLGNEQTKAELVAQRAAEVAGSNKDESSPKESDKDDQSAEIQRKNSGRSDRNRSRRNGRRTRRRRNKRS</sequence>
<evidence type="ECO:0000259" key="11">
    <source>
        <dbReference type="Pfam" id="PF02096"/>
    </source>
</evidence>
<reference evidence="12" key="1">
    <citation type="submission" date="2018-05" db="EMBL/GenBank/DDBJ databases">
        <authorList>
            <person name="Lanie J.A."/>
            <person name="Ng W.-L."/>
            <person name="Kazmierczak K.M."/>
            <person name="Andrzejewski T.M."/>
            <person name="Davidsen T.M."/>
            <person name="Wayne K.J."/>
            <person name="Tettelin H."/>
            <person name="Glass J.I."/>
            <person name="Rusch D."/>
            <person name="Podicherti R."/>
            <person name="Tsui H.-C.T."/>
            <person name="Winkler M.E."/>
        </authorList>
    </citation>
    <scope>NUCLEOTIDE SEQUENCE</scope>
</reference>
<evidence type="ECO:0000256" key="9">
    <source>
        <dbReference type="SAM" id="MobiDB-lite"/>
    </source>
</evidence>
<dbReference type="GO" id="GO:0015031">
    <property type="term" value="P:protein transport"/>
    <property type="evidence" value="ECO:0007669"/>
    <property type="project" value="UniProtKB-KW"/>
</dbReference>